<dbReference type="AlphaFoldDB" id="A0A2A9CTI8"/>
<keyword evidence="13" id="KW-1185">Reference proteome</keyword>
<keyword evidence="5" id="KW-0136">Cellulose degradation</keyword>
<dbReference type="InterPro" id="IPR017853">
    <property type="entry name" value="GH"/>
</dbReference>
<feature type="active site" description="Nucleophile" evidence="9">
    <location>
        <position position="349"/>
    </location>
</feature>
<keyword evidence="7 11" id="KW-0326">Glycosidase</keyword>
<dbReference type="Proteomes" id="UP000226079">
    <property type="component" value="Unassembled WGS sequence"/>
</dbReference>
<accession>A0A2A9CTI8</accession>
<dbReference type="EMBL" id="PDJC01000001">
    <property type="protein sequence ID" value="PFG16942.1"/>
    <property type="molecule type" value="Genomic_DNA"/>
</dbReference>
<feature type="binding site" evidence="10">
    <location>
        <position position="120"/>
    </location>
    <ligand>
        <name>substrate</name>
    </ligand>
</feature>
<feature type="binding site" evidence="10">
    <location>
        <position position="164"/>
    </location>
    <ligand>
        <name>substrate</name>
    </ligand>
</feature>
<keyword evidence="8" id="KW-0624">Polysaccharide degradation</keyword>
<evidence type="ECO:0000256" key="2">
    <source>
        <dbReference type="ARBA" id="ARBA00010838"/>
    </source>
</evidence>
<dbReference type="GO" id="GO:0030245">
    <property type="term" value="P:cellulose catabolic process"/>
    <property type="evidence" value="ECO:0007669"/>
    <property type="project" value="UniProtKB-KW"/>
</dbReference>
<feature type="active site" description="Proton donor" evidence="9">
    <location>
        <position position="165"/>
    </location>
</feature>
<reference evidence="12 13" key="1">
    <citation type="submission" date="2017-10" db="EMBL/GenBank/DDBJ databases">
        <title>Sequencing the genomes of 1000 actinobacteria strains.</title>
        <authorList>
            <person name="Klenk H.-P."/>
        </authorList>
    </citation>
    <scope>NUCLEOTIDE SEQUENCE [LARGE SCALE GENOMIC DNA]</scope>
    <source>
        <strain evidence="12 13">DSM 15597</strain>
    </source>
</reference>
<evidence type="ECO:0000256" key="9">
    <source>
        <dbReference type="PIRSR" id="PIRSR617736-1"/>
    </source>
</evidence>
<evidence type="ECO:0000313" key="12">
    <source>
        <dbReference type="EMBL" id="PFG16942.1"/>
    </source>
</evidence>
<gene>
    <name evidence="12" type="ORF">ATK74_1497</name>
</gene>
<dbReference type="RefSeq" id="WP_098460429.1">
    <property type="nucleotide sequence ID" value="NZ_PDJC01000001.1"/>
</dbReference>
<evidence type="ECO:0000256" key="3">
    <source>
        <dbReference type="ARBA" id="ARBA00012744"/>
    </source>
</evidence>
<dbReference type="PRINTS" id="PR00131">
    <property type="entry name" value="GLHYDRLASE1"/>
</dbReference>
<comment type="catalytic activity">
    <reaction evidence="1 11">
        <text>Hydrolysis of terminal, non-reducing beta-D-glucosyl residues with release of beta-D-glucose.</text>
        <dbReference type="EC" id="3.2.1.21"/>
    </reaction>
</comment>
<evidence type="ECO:0000256" key="7">
    <source>
        <dbReference type="ARBA" id="ARBA00023295"/>
    </source>
</evidence>
<dbReference type="OrthoDB" id="9765195at2"/>
<keyword evidence="6" id="KW-0119">Carbohydrate metabolism</keyword>
<dbReference type="GO" id="GO:0005829">
    <property type="term" value="C:cytosol"/>
    <property type="evidence" value="ECO:0007669"/>
    <property type="project" value="TreeGrafter"/>
</dbReference>
<feature type="binding site" evidence="10">
    <location>
        <position position="295"/>
    </location>
    <ligand>
        <name>substrate</name>
    </ligand>
</feature>
<dbReference type="SUPFAM" id="SSF51445">
    <property type="entry name" value="(Trans)glycosidases"/>
    <property type="match status" value="1"/>
</dbReference>
<dbReference type="Pfam" id="PF00232">
    <property type="entry name" value="Glyco_hydro_1"/>
    <property type="match status" value="1"/>
</dbReference>
<dbReference type="PANTHER" id="PTHR10353">
    <property type="entry name" value="GLYCOSYL HYDROLASE"/>
    <property type="match status" value="1"/>
</dbReference>
<evidence type="ECO:0000256" key="10">
    <source>
        <dbReference type="PIRSR" id="PIRSR617736-2"/>
    </source>
</evidence>
<evidence type="ECO:0000256" key="8">
    <source>
        <dbReference type="ARBA" id="ARBA00023326"/>
    </source>
</evidence>
<organism evidence="12 13">
    <name type="scientific">Propionicimonas paludicola</name>
    <dbReference type="NCBI Taxonomy" id="185243"/>
    <lineage>
        <taxon>Bacteria</taxon>
        <taxon>Bacillati</taxon>
        <taxon>Actinomycetota</taxon>
        <taxon>Actinomycetes</taxon>
        <taxon>Propionibacteriales</taxon>
        <taxon>Nocardioidaceae</taxon>
        <taxon>Propionicimonas</taxon>
    </lineage>
</organism>
<dbReference type="GO" id="GO:0008422">
    <property type="term" value="F:beta-glucosidase activity"/>
    <property type="evidence" value="ECO:0007669"/>
    <property type="project" value="UniProtKB-EC"/>
</dbReference>
<evidence type="ECO:0000256" key="5">
    <source>
        <dbReference type="ARBA" id="ARBA00023001"/>
    </source>
</evidence>
<dbReference type="FunFam" id="3.20.20.80:FF:000004">
    <property type="entry name" value="Beta-glucosidase 6-phospho-beta-glucosidase"/>
    <property type="match status" value="1"/>
</dbReference>
<dbReference type="NCBIfam" id="TIGR03356">
    <property type="entry name" value="BGL"/>
    <property type="match status" value="1"/>
</dbReference>
<feature type="binding site" evidence="10">
    <location>
        <position position="19"/>
    </location>
    <ligand>
        <name>substrate</name>
    </ligand>
</feature>
<protein>
    <recommendedName>
        <fullName evidence="3 11">Beta-glucosidase</fullName>
        <ecNumber evidence="3 11">3.2.1.21</ecNumber>
    </recommendedName>
</protein>
<dbReference type="InterPro" id="IPR033132">
    <property type="entry name" value="GH_1_N_CS"/>
</dbReference>
<dbReference type="Gene3D" id="3.20.20.80">
    <property type="entry name" value="Glycosidases"/>
    <property type="match status" value="1"/>
</dbReference>
<name>A0A2A9CTI8_9ACTN</name>
<feature type="binding site" evidence="10">
    <location>
        <begin position="403"/>
        <end position="404"/>
    </location>
    <ligand>
        <name>substrate</name>
    </ligand>
</feature>
<dbReference type="EC" id="3.2.1.21" evidence="3 11"/>
<feature type="binding site" evidence="10">
    <location>
        <position position="396"/>
    </location>
    <ligand>
        <name>substrate</name>
    </ligand>
</feature>
<evidence type="ECO:0000256" key="11">
    <source>
        <dbReference type="RuleBase" id="RU361175"/>
    </source>
</evidence>
<evidence type="ECO:0000313" key="13">
    <source>
        <dbReference type="Proteomes" id="UP000226079"/>
    </source>
</evidence>
<sequence length="443" mass="49381">MSIRFPQGFVWGAATAAYQIEGAVTEDGRGPSIWDEFCRHPGAVGRGDNGDIACDHYHRWPSDLDLLEELGVGAYRFSVAWSRIFPEGTGRVNPAGLDFYERLVDSLLERGITPMVTLYHWDLPQALQETGGWADRATAEKFADYSARVATRLGDRVESWITLNEPYCSAFVGYVEGRHAPGIVDEATAVQVLHHLLLGHGLATSAIRATGVPGKVGVTLNLTSPHPASSAPEDLAAYRRLDLYENRMFLDPVLGRGYPADAEEFYRGITDFGFVQPGDLDVIAAPMDFLGVNYYERHLVEADPANPRGWRRLPDPNPTISGIGVHPEGLGEVLDRVSEYTDLPLMITETGIALHDYVDPERRIHDQERIDFYDGHVRAAADAIARGVNLVGFFPWSFMDNFEWAWGYGHRFGLYYVDYATQERIPKDSASWYARVTRANGLE</sequence>
<dbReference type="InterPro" id="IPR017736">
    <property type="entry name" value="Glyco_hydro_1_beta-glucosidase"/>
</dbReference>
<dbReference type="InterPro" id="IPR001360">
    <property type="entry name" value="Glyco_hydro_1"/>
</dbReference>
<dbReference type="PROSITE" id="PS00653">
    <property type="entry name" value="GLYCOSYL_HYDROL_F1_2"/>
    <property type="match status" value="1"/>
</dbReference>
<dbReference type="PANTHER" id="PTHR10353:SF36">
    <property type="entry name" value="LP05116P"/>
    <property type="match status" value="1"/>
</dbReference>
<evidence type="ECO:0000256" key="6">
    <source>
        <dbReference type="ARBA" id="ARBA00023277"/>
    </source>
</evidence>
<comment type="caution">
    <text evidence="12">The sequence shown here is derived from an EMBL/GenBank/DDBJ whole genome shotgun (WGS) entry which is preliminary data.</text>
</comment>
<evidence type="ECO:0000256" key="1">
    <source>
        <dbReference type="ARBA" id="ARBA00000448"/>
    </source>
</evidence>
<keyword evidence="4 11" id="KW-0378">Hydrolase</keyword>
<comment type="similarity">
    <text evidence="2 11">Belongs to the glycosyl hydrolase 1 family.</text>
</comment>
<evidence type="ECO:0000256" key="4">
    <source>
        <dbReference type="ARBA" id="ARBA00022801"/>
    </source>
</evidence>
<proteinExistence type="inferred from homology"/>